<proteinExistence type="predicted"/>
<dbReference type="RefSeq" id="WP_020636657.1">
    <property type="nucleotide sequence ID" value="NZ_KB913032.1"/>
</dbReference>
<accession>A0A229REY7</accession>
<feature type="domain" description="CD-NTase-associated protein 12/Pycsar effector protein TIR" evidence="2">
    <location>
        <begin position="223"/>
        <end position="352"/>
    </location>
</feature>
<keyword evidence="4" id="KW-1185">Reference proteome</keyword>
<evidence type="ECO:0000259" key="2">
    <source>
        <dbReference type="Pfam" id="PF10137"/>
    </source>
</evidence>
<organism evidence="3 4">
    <name type="scientific">Amycolatopsis alba DSM 44262</name>
    <dbReference type="NCBI Taxonomy" id="1125972"/>
    <lineage>
        <taxon>Bacteria</taxon>
        <taxon>Bacillati</taxon>
        <taxon>Actinomycetota</taxon>
        <taxon>Actinomycetes</taxon>
        <taxon>Pseudonocardiales</taxon>
        <taxon>Pseudonocardiaceae</taxon>
        <taxon>Amycolatopsis</taxon>
    </lineage>
</organism>
<dbReference type="GO" id="GO:0050135">
    <property type="term" value="F:NADP+ nucleosidase activity"/>
    <property type="evidence" value="ECO:0007669"/>
    <property type="project" value="InterPro"/>
</dbReference>
<evidence type="ECO:0000313" key="3">
    <source>
        <dbReference type="EMBL" id="OXM45233.1"/>
    </source>
</evidence>
<dbReference type="EMBL" id="NMQU01000106">
    <property type="protein sequence ID" value="OXM45233.1"/>
    <property type="molecule type" value="Genomic_DNA"/>
</dbReference>
<evidence type="ECO:0000313" key="4">
    <source>
        <dbReference type="Proteomes" id="UP000215563"/>
    </source>
</evidence>
<dbReference type="InterPro" id="IPR019302">
    <property type="entry name" value="CAP12/PCTIR_TIR_dom"/>
</dbReference>
<reference evidence="3 4" key="1">
    <citation type="submission" date="2017-07" db="EMBL/GenBank/DDBJ databases">
        <title>Amycolatopsis alba DSM 44262 Genome sequencing and assembly.</title>
        <authorList>
            <person name="Kaur N."/>
            <person name="Mayilraj S."/>
        </authorList>
    </citation>
    <scope>NUCLEOTIDE SEQUENCE [LARGE SCALE GENOMIC DNA]</scope>
    <source>
        <strain evidence="3 4">DSM 44262</strain>
    </source>
</reference>
<dbReference type="OrthoDB" id="8137562at2"/>
<dbReference type="Proteomes" id="UP000215563">
    <property type="component" value="Unassembled WGS sequence"/>
</dbReference>
<name>A0A229REY7_AMYAL</name>
<feature type="region of interest" description="Disordered" evidence="1">
    <location>
        <begin position="378"/>
        <end position="421"/>
    </location>
</feature>
<comment type="caution">
    <text evidence="3">The sequence shown here is derived from an EMBL/GenBank/DDBJ whole genome shotgun (WGS) entry which is preliminary data.</text>
</comment>
<protein>
    <recommendedName>
        <fullName evidence="2">CD-NTase-associated protein 12/Pycsar effector protein TIR domain-containing protein</fullName>
    </recommendedName>
</protein>
<dbReference type="AlphaFoldDB" id="A0A229REY7"/>
<evidence type="ECO:0000256" key="1">
    <source>
        <dbReference type="SAM" id="MobiDB-lite"/>
    </source>
</evidence>
<sequence length="509" mass="55322">MSEISAWESDAAGTEELYASVPVAGADTRYELESRIGFGKIEVHVPSDESVGEFASLVDRDRWEFSRIELPVALEPLEHARYREVEVTITFTDPETVTHNLELRETSGVDSVVAFTRGAGRARATWAITPVEPSGRLGSLKLICLVQHPQGVVTTDLLVEAEAKIVKTIVVSLTRHATMKEPQRYRLSFDRATLTRLPGSVGERAAAASPKIYADAEPQDRTVIVFHGRNRKAVDEVFAFLRSIGLDPQEWNHLLERVPQGSPAIADVLDAAMKAGWAFLILMTPDDVVYLKPQFAAGDHDDELAPIGQARPNVLYEAGLAMGTYPNRTVLTEFGRVRSLTNLDGRYVIRLTNSVPSRQKLAQALRRAGCTVDLTGNRWQTAGDLTPPESDIPPPAGAGTVQSGHSDDRGARPAEPTSQDERLTFGNVTVKVGSLGRKVVHGEVTCNIPTLSFATLDAVFYDEKGGIVGAASGTISAMSKGQKKSFHIDVIDDMTGYAEVRIQADTVLP</sequence>
<dbReference type="Pfam" id="PF10137">
    <property type="entry name" value="CAP12-PCTIR_TIR"/>
    <property type="match status" value="1"/>
</dbReference>
<gene>
    <name evidence="3" type="ORF">CFP75_32105</name>
</gene>